<protein>
    <recommendedName>
        <fullName evidence="4">G protein-coupled receptor</fullName>
    </recommendedName>
</protein>
<keyword evidence="1" id="KW-1133">Transmembrane helix</keyword>
<comment type="caution">
    <text evidence="2">The sequence shown here is derived from an EMBL/GenBank/DDBJ whole genome shotgun (WGS) entry which is preliminary data.</text>
</comment>
<organism evidence="2 3">
    <name type="scientific">Pristionchus fissidentatus</name>
    <dbReference type="NCBI Taxonomy" id="1538716"/>
    <lineage>
        <taxon>Eukaryota</taxon>
        <taxon>Metazoa</taxon>
        <taxon>Ecdysozoa</taxon>
        <taxon>Nematoda</taxon>
        <taxon>Chromadorea</taxon>
        <taxon>Rhabditida</taxon>
        <taxon>Rhabditina</taxon>
        <taxon>Diplogasteromorpha</taxon>
        <taxon>Diplogasteroidea</taxon>
        <taxon>Neodiplogasteridae</taxon>
        <taxon>Pristionchus</taxon>
    </lineage>
</organism>
<proteinExistence type="predicted"/>
<gene>
    <name evidence="2" type="ORF">PFISCL1PPCAC_15317</name>
</gene>
<evidence type="ECO:0000313" key="3">
    <source>
        <dbReference type="Proteomes" id="UP001432322"/>
    </source>
</evidence>
<dbReference type="AlphaFoldDB" id="A0AAV5VWV6"/>
<reference evidence="2" key="1">
    <citation type="submission" date="2023-10" db="EMBL/GenBank/DDBJ databases">
        <title>Genome assembly of Pristionchus species.</title>
        <authorList>
            <person name="Yoshida K."/>
            <person name="Sommer R.J."/>
        </authorList>
    </citation>
    <scope>NUCLEOTIDE SEQUENCE</scope>
    <source>
        <strain evidence="2">RS5133</strain>
    </source>
</reference>
<accession>A0AAV5VWV6</accession>
<evidence type="ECO:0008006" key="4">
    <source>
        <dbReference type="Google" id="ProtNLM"/>
    </source>
</evidence>
<dbReference type="InterPro" id="IPR019428">
    <property type="entry name" value="7TM_GPCR_serpentine_rcpt_Str"/>
</dbReference>
<name>A0AAV5VWV6_9BILA</name>
<keyword evidence="1" id="KW-0472">Membrane</keyword>
<feature type="transmembrane region" description="Helical" evidence="1">
    <location>
        <begin position="64"/>
        <end position="85"/>
    </location>
</feature>
<evidence type="ECO:0000256" key="1">
    <source>
        <dbReference type="SAM" id="Phobius"/>
    </source>
</evidence>
<dbReference type="PANTHER" id="PTHR22943">
    <property type="entry name" value="7-TRANSMEMBRANE DOMAIN RECEPTOR C.ELEGANS"/>
    <property type="match status" value="1"/>
</dbReference>
<keyword evidence="1" id="KW-0812">Transmembrane</keyword>
<dbReference type="EMBL" id="BTSY01000004">
    <property type="protein sequence ID" value="GMT24020.1"/>
    <property type="molecule type" value="Genomic_DNA"/>
</dbReference>
<dbReference type="Proteomes" id="UP001432322">
    <property type="component" value="Unassembled WGS sequence"/>
</dbReference>
<dbReference type="Pfam" id="PF10326">
    <property type="entry name" value="7TM_GPCR_Str"/>
    <property type="match status" value="1"/>
</dbReference>
<feature type="non-terminal residue" evidence="2">
    <location>
        <position position="1"/>
    </location>
</feature>
<keyword evidence="3" id="KW-1185">Reference proteome</keyword>
<feature type="transmembrane region" description="Helical" evidence="1">
    <location>
        <begin position="20"/>
        <end position="44"/>
    </location>
</feature>
<evidence type="ECO:0000313" key="2">
    <source>
        <dbReference type="EMBL" id="GMT24020.1"/>
    </source>
</evidence>
<dbReference type="PANTHER" id="PTHR22943:SF248">
    <property type="entry name" value="SEVEN TM RECEPTOR"/>
    <property type="match status" value="1"/>
</dbReference>
<sequence length="106" mass="12443">GLLYHFLGINNGIFTGKYGILLICFAIMDIVISSVHVLFVQRVYATNFGYIFYGQNLVNYSEEWGFYAAMTFVIFFYQTFILLAYHYIYRCFSISHTVLHWICRCG</sequence>